<dbReference type="Proteomes" id="UP000286220">
    <property type="component" value="Unassembled WGS sequence"/>
</dbReference>
<accession>A0A413TVS8</accession>
<sequence>ICTYGGRPVFKSIEQVIAYKHDTIVGRFSCKGFDTFGPFKMIGGVSKGHPDEKDIAAAIEFYNGLKLKYD</sequence>
<reference evidence="1 2" key="1">
    <citation type="submission" date="2018-08" db="EMBL/GenBank/DDBJ databases">
        <title>A genome reference for cultivated species of the human gut microbiota.</title>
        <authorList>
            <person name="Zou Y."/>
            <person name="Xue W."/>
            <person name="Luo G."/>
        </authorList>
    </citation>
    <scope>NUCLEOTIDE SEQUENCE [LARGE SCALE GENOMIC DNA]</scope>
    <source>
        <strain evidence="1 2">AM42-17AT</strain>
    </source>
</reference>
<gene>
    <name evidence="1" type="ORF">DW912_14880</name>
</gene>
<name>A0A413TVS8_9FIRM</name>
<dbReference type="AlphaFoldDB" id="A0A413TVS8"/>
<dbReference type="EMBL" id="QSFZ01000020">
    <property type="protein sequence ID" value="RHA89081.1"/>
    <property type="molecule type" value="Genomic_DNA"/>
</dbReference>
<evidence type="ECO:0000313" key="2">
    <source>
        <dbReference type="Proteomes" id="UP000286220"/>
    </source>
</evidence>
<comment type="caution">
    <text evidence="1">The sequence shown here is derived from an EMBL/GenBank/DDBJ whole genome shotgun (WGS) entry which is preliminary data.</text>
</comment>
<organism evidence="1 2">
    <name type="scientific">Agathobacter rectalis</name>
    <dbReference type="NCBI Taxonomy" id="39491"/>
    <lineage>
        <taxon>Bacteria</taxon>
        <taxon>Bacillati</taxon>
        <taxon>Bacillota</taxon>
        <taxon>Clostridia</taxon>
        <taxon>Lachnospirales</taxon>
        <taxon>Lachnospiraceae</taxon>
        <taxon>Agathobacter</taxon>
    </lineage>
</organism>
<feature type="non-terminal residue" evidence="1">
    <location>
        <position position="1"/>
    </location>
</feature>
<protein>
    <submittedName>
        <fullName evidence="1">Flavodoxin</fullName>
    </submittedName>
</protein>
<evidence type="ECO:0000313" key="1">
    <source>
        <dbReference type="EMBL" id="RHA89081.1"/>
    </source>
</evidence>
<proteinExistence type="predicted"/>